<keyword evidence="5" id="KW-1185">Reference proteome</keyword>
<evidence type="ECO:0000313" key="3">
    <source>
        <dbReference type="EMBL" id="KAK4522287.1"/>
    </source>
</evidence>
<dbReference type="EMBL" id="JANCYU010000003">
    <property type="protein sequence ID" value="KAK4522287.1"/>
    <property type="molecule type" value="Genomic_DNA"/>
</dbReference>
<keyword evidence="1" id="KW-1133">Transmembrane helix</keyword>
<feature type="transmembrane region" description="Helical" evidence="1">
    <location>
        <begin position="66"/>
        <end position="88"/>
    </location>
</feature>
<evidence type="ECO:0008006" key="6">
    <source>
        <dbReference type="Google" id="ProtNLM"/>
    </source>
</evidence>
<feature type="chain" id="PRO_5044716723" description="Transmembrane protein" evidence="2">
    <location>
        <begin position="30"/>
        <end position="105"/>
    </location>
</feature>
<keyword evidence="1" id="KW-0812">Transmembrane</keyword>
<reference evidence="4 5" key="1">
    <citation type="submission" date="2022-07" db="EMBL/GenBank/DDBJ databases">
        <title>Genome-wide signatures of adaptation to extreme environments.</title>
        <authorList>
            <person name="Cho C.H."/>
            <person name="Yoon H.S."/>
        </authorList>
    </citation>
    <scope>NUCLEOTIDE SEQUENCE [LARGE SCALE GENOMIC DNA]</scope>
    <source>
        <strain evidence="4 5">108.79 E11</strain>
    </source>
</reference>
<sequence length="105" mass="11944">MACNIFRGLVWYVSLAVASFMNISVLASAEPDDLVRAVEQGSSKSGFWQQILDPNSSYRRWEMENFWLLFSVTLCLGLIFIAGTFFLIKSTPEVQPRTEDNKKTN</sequence>
<dbReference type="Proteomes" id="UP001300502">
    <property type="component" value="Unassembled WGS sequence"/>
</dbReference>
<evidence type="ECO:0000256" key="2">
    <source>
        <dbReference type="SAM" id="SignalP"/>
    </source>
</evidence>
<keyword evidence="2" id="KW-0732">Signal</keyword>
<organism evidence="4 5">
    <name type="scientific">Galdieria yellowstonensis</name>
    <dbReference type="NCBI Taxonomy" id="3028027"/>
    <lineage>
        <taxon>Eukaryota</taxon>
        <taxon>Rhodophyta</taxon>
        <taxon>Bangiophyceae</taxon>
        <taxon>Galdieriales</taxon>
        <taxon>Galdieriaceae</taxon>
        <taxon>Galdieria</taxon>
    </lineage>
</organism>
<accession>A0AAV9I9T3</accession>
<evidence type="ECO:0000313" key="4">
    <source>
        <dbReference type="EMBL" id="KAK4524137.1"/>
    </source>
</evidence>
<keyword evidence="1" id="KW-0472">Membrane</keyword>
<dbReference type="AlphaFoldDB" id="A0AAV9I9T3"/>
<evidence type="ECO:0000313" key="5">
    <source>
        <dbReference type="Proteomes" id="UP001300502"/>
    </source>
</evidence>
<proteinExistence type="predicted"/>
<gene>
    <name evidence="3" type="ORF">GAYE_HPESCF16G0167</name>
    <name evidence="4" type="ORF">GAYE_SCF01G2036</name>
</gene>
<feature type="signal peptide" evidence="2">
    <location>
        <begin position="1"/>
        <end position="29"/>
    </location>
</feature>
<protein>
    <recommendedName>
        <fullName evidence="6">Transmembrane protein</fullName>
    </recommendedName>
</protein>
<name>A0AAV9I9T3_9RHOD</name>
<evidence type="ECO:0000256" key="1">
    <source>
        <dbReference type="SAM" id="Phobius"/>
    </source>
</evidence>
<comment type="caution">
    <text evidence="4">The sequence shown here is derived from an EMBL/GenBank/DDBJ whole genome shotgun (WGS) entry which is preliminary data.</text>
</comment>
<dbReference type="EMBL" id="JANCYU010000021">
    <property type="protein sequence ID" value="KAK4524137.1"/>
    <property type="molecule type" value="Genomic_DNA"/>
</dbReference>